<dbReference type="Proteomes" id="UP000006034">
    <property type="component" value="Unassembled WGS sequence"/>
</dbReference>
<feature type="region of interest" description="Disordered" evidence="1">
    <location>
        <begin position="1"/>
        <end position="25"/>
    </location>
</feature>
<protein>
    <submittedName>
        <fullName evidence="2">Uncharacterized protein</fullName>
    </submittedName>
</protein>
<evidence type="ECO:0000313" key="2">
    <source>
        <dbReference type="EMBL" id="EFV44672.1"/>
    </source>
</evidence>
<evidence type="ECO:0000256" key="1">
    <source>
        <dbReference type="SAM" id="MobiDB-lite"/>
    </source>
</evidence>
<dbReference type="AlphaFoldDB" id="E5Y5W0"/>
<gene>
    <name evidence="2" type="ORF">HMPREF0179_01573</name>
</gene>
<proteinExistence type="predicted"/>
<dbReference type="STRING" id="563192.HMPREF0179_01573"/>
<dbReference type="HOGENOM" id="CLU_2128634_0_0_7"/>
<dbReference type="OrthoDB" id="2739959at2"/>
<dbReference type="RefSeq" id="WP_005026904.1">
    <property type="nucleotide sequence ID" value="NZ_KE150238.1"/>
</dbReference>
<dbReference type="GeneID" id="78086693"/>
<evidence type="ECO:0000313" key="3">
    <source>
        <dbReference type="Proteomes" id="UP000006034"/>
    </source>
</evidence>
<dbReference type="eggNOG" id="ENOG5031GDI">
    <property type="taxonomic scope" value="Bacteria"/>
</dbReference>
<sequence>MSEQESPKTARKSPAKAESPSPELLARRKQALTVYVGPDRPFGLPLRTSAVLRGEPLPQLAAVIEANPDLKKLFVPVEELAETRCQLRKEGSGMQRLFKTINEASRKARKAKE</sequence>
<comment type="caution">
    <text evidence="2">The sequence shown here is derived from an EMBL/GenBank/DDBJ whole genome shotgun (WGS) entry which is preliminary data.</text>
</comment>
<reference evidence="2 3" key="2">
    <citation type="submission" date="2013-04" db="EMBL/GenBank/DDBJ databases">
        <title>The Genome Sequence of Bilophila wadsworthia 3_1_6.</title>
        <authorList>
            <consortium name="The Broad Institute Genomics Platform"/>
            <person name="Earl A."/>
            <person name="Ward D."/>
            <person name="Feldgarden M."/>
            <person name="Gevers D."/>
            <person name="Sibley C."/>
            <person name="Strauss J."/>
            <person name="Allen-Vercoe E."/>
            <person name="Walker B."/>
            <person name="Young S."/>
            <person name="Zeng Q."/>
            <person name="Gargeya S."/>
            <person name="Fitzgerald M."/>
            <person name="Haas B."/>
            <person name="Abouelleil A."/>
            <person name="Allen A.W."/>
            <person name="Alvarado L."/>
            <person name="Arachchi H.M."/>
            <person name="Berlin A.M."/>
            <person name="Chapman S.B."/>
            <person name="Gainer-Dewar J."/>
            <person name="Goldberg J."/>
            <person name="Griggs A."/>
            <person name="Gujja S."/>
            <person name="Hansen M."/>
            <person name="Howarth C."/>
            <person name="Imamovic A."/>
            <person name="Ireland A."/>
            <person name="Larimer J."/>
            <person name="McCowan C."/>
            <person name="Murphy C."/>
            <person name="Pearson M."/>
            <person name="Poon T.W."/>
            <person name="Priest M."/>
            <person name="Roberts A."/>
            <person name="Saif S."/>
            <person name="Shea T."/>
            <person name="Sisk P."/>
            <person name="Sykes S."/>
            <person name="Wortman J."/>
            <person name="Nusbaum C."/>
            <person name="Birren B."/>
        </authorList>
    </citation>
    <scope>NUCLEOTIDE SEQUENCE [LARGE SCALE GENOMIC DNA]</scope>
    <source>
        <strain evidence="2 3">3_1_6</strain>
    </source>
</reference>
<keyword evidence="3" id="KW-1185">Reference proteome</keyword>
<dbReference type="EMBL" id="ADCP02000001">
    <property type="protein sequence ID" value="EFV44672.1"/>
    <property type="molecule type" value="Genomic_DNA"/>
</dbReference>
<accession>E5Y5W0</accession>
<organism evidence="2 3">
    <name type="scientific">Bilophila wadsworthia (strain 3_1_6)</name>
    <dbReference type="NCBI Taxonomy" id="563192"/>
    <lineage>
        <taxon>Bacteria</taxon>
        <taxon>Pseudomonadati</taxon>
        <taxon>Thermodesulfobacteriota</taxon>
        <taxon>Desulfovibrionia</taxon>
        <taxon>Desulfovibrionales</taxon>
        <taxon>Desulfovibrionaceae</taxon>
        <taxon>Bilophila</taxon>
    </lineage>
</organism>
<name>E5Y5W0_BILW3</name>
<reference evidence="2 3" key="1">
    <citation type="submission" date="2010-10" db="EMBL/GenBank/DDBJ databases">
        <authorList>
            <consortium name="The Broad Institute Genome Sequencing Platform"/>
            <person name="Ward D."/>
            <person name="Earl A."/>
            <person name="Feldgarden M."/>
            <person name="Young S.K."/>
            <person name="Gargeya S."/>
            <person name="Zeng Q."/>
            <person name="Alvarado L."/>
            <person name="Berlin A."/>
            <person name="Bochicchio J."/>
            <person name="Chapman S.B."/>
            <person name="Chen Z."/>
            <person name="Freedman E."/>
            <person name="Gellesch M."/>
            <person name="Goldberg J."/>
            <person name="Griggs A."/>
            <person name="Gujja S."/>
            <person name="Heilman E."/>
            <person name="Heiman D."/>
            <person name="Howarth C."/>
            <person name="Mehta T."/>
            <person name="Neiman D."/>
            <person name="Pearson M."/>
            <person name="Roberts A."/>
            <person name="Saif S."/>
            <person name="Shea T."/>
            <person name="Shenoy N."/>
            <person name="Sisk P."/>
            <person name="Stolte C."/>
            <person name="Sykes S."/>
            <person name="White J."/>
            <person name="Yandava C."/>
            <person name="Allen-Vercoe E."/>
            <person name="Sibley C."/>
            <person name="Ambrose C.E."/>
            <person name="Strauss J."/>
            <person name="Daigneault M."/>
            <person name="Haas B."/>
            <person name="Nusbaum C."/>
            <person name="Birren B."/>
        </authorList>
    </citation>
    <scope>NUCLEOTIDE SEQUENCE [LARGE SCALE GENOMIC DNA]</scope>
    <source>
        <strain evidence="2 3">3_1_6</strain>
    </source>
</reference>